<dbReference type="CDD" id="cd16936">
    <property type="entry name" value="HATPase_RsbW-like"/>
    <property type="match status" value="1"/>
</dbReference>
<comment type="caution">
    <text evidence="3">The sequence shown here is derived from an EMBL/GenBank/DDBJ whole genome shotgun (WGS) entry which is preliminary data.</text>
</comment>
<evidence type="ECO:0000313" key="3">
    <source>
        <dbReference type="EMBL" id="MBF9131109.1"/>
    </source>
</evidence>
<dbReference type="InterPro" id="IPR036890">
    <property type="entry name" value="HATPase_C_sf"/>
</dbReference>
<protein>
    <submittedName>
        <fullName evidence="3">ATP-binding protein</fullName>
    </submittedName>
</protein>
<dbReference type="Gene3D" id="3.30.565.10">
    <property type="entry name" value="Histidine kinase-like ATPase, C-terminal domain"/>
    <property type="match status" value="1"/>
</dbReference>
<keyword evidence="4" id="KW-1185">Reference proteome</keyword>
<keyword evidence="3" id="KW-0547">Nucleotide-binding</keyword>
<evidence type="ECO:0000313" key="4">
    <source>
        <dbReference type="Proteomes" id="UP000638560"/>
    </source>
</evidence>
<feature type="domain" description="Histidine kinase/HSP90-like ATPase" evidence="2">
    <location>
        <begin position="33"/>
        <end position="151"/>
    </location>
</feature>
<name>A0ABS0GYV3_9ACTN</name>
<dbReference type="SUPFAM" id="SSF55874">
    <property type="entry name" value="ATPase domain of HSP90 chaperone/DNA topoisomerase II/histidine kinase"/>
    <property type="match status" value="1"/>
</dbReference>
<dbReference type="Pfam" id="PF13581">
    <property type="entry name" value="HATPase_c_2"/>
    <property type="match status" value="1"/>
</dbReference>
<keyword evidence="1" id="KW-0808">Transferase</keyword>
<keyword evidence="3" id="KW-0067">ATP-binding</keyword>
<keyword evidence="1" id="KW-0418">Kinase</keyword>
<sequence>MNRGATVTQRAAEEAPGVSTVLTERSWCVMVPHDARGARGARHRLADELTGIVPATLLADVEMVAAELLGNAVRHAEPLPGRLIRLTWSVRPGPPDDEVVIRVTDGGATAPPQLRRVGPDAVDGRGLFLVAALAARWGVERDGLGQSVWARLAHPADRELAPVG</sequence>
<dbReference type="EMBL" id="JADPUN010000179">
    <property type="protein sequence ID" value="MBF9131109.1"/>
    <property type="molecule type" value="Genomic_DNA"/>
</dbReference>
<dbReference type="PANTHER" id="PTHR35526:SF3">
    <property type="entry name" value="ANTI-SIGMA-F FACTOR RSBW"/>
    <property type="match status" value="1"/>
</dbReference>
<evidence type="ECO:0000256" key="1">
    <source>
        <dbReference type="ARBA" id="ARBA00022527"/>
    </source>
</evidence>
<evidence type="ECO:0000259" key="2">
    <source>
        <dbReference type="Pfam" id="PF13581"/>
    </source>
</evidence>
<dbReference type="Proteomes" id="UP000638560">
    <property type="component" value="Unassembled WGS sequence"/>
</dbReference>
<accession>A0ABS0GYV3</accession>
<dbReference type="InterPro" id="IPR003594">
    <property type="entry name" value="HATPase_dom"/>
</dbReference>
<gene>
    <name evidence="3" type="ORF">I0C86_19400</name>
</gene>
<proteinExistence type="predicted"/>
<dbReference type="PANTHER" id="PTHR35526">
    <property type="entry name" value="ANTI-SIGMA-F FACTOR RSBW-RELATED"/>
    <property type="match status" value="1"/>
</dbReference>
<keyword evidence="1" id="KW-0723">Serine/threonine-protein kinase</keyword>
<organism evidence="3 4">
    <name type="scientific">Plantactinospora alkalitolerans</name>
    <dbReference type="NCBI Taxonomy" id="2789879"/>
    <lineage>
        <taxon>Bacteria</taxon>
        <taxon>Bacillati</taxon>
        <taxon>Actinomycetota</taxon>
        <taxon>Actinomycetes</taxon>
        <taxon>Micromonosporales</taxon>
        <taxon>Micromonosporaceae</taxon>
        <taxon>Plantactinospora</taxon>
    </lineage>
</organism>
<dbReference type="GO" id="GO:0005524">
    <property type="term" value="F:ATP binding"/>
    <property type="evidence" value="ECO:0007669"/>
    <property type="project" value="UniProtKB-KW"/>
</dbReference>
<dbReference type="InterPro" id="IPR050267">
    <property type="entry name" value="Anti-sigma-factor_SerPK"/>
</dbReference>
<reference evidence="3 4" key="1">
    <citation type="submission" date="2020-11" db="EMBL/GenBank/DDBJ databases">
        <title>A novel isolate from a Black sea contaminated sediment with potential to produce alkanes: Plantactinospora alkalitolerans sp. nov.</title>
        <authorList>
            <person name="Carro L."/>
            <person name="Veyisoglu A."/>
            <person name="Guven K."/>
            <person name="Schumann P."/>
            <person name="Klenk H.-P."/>
            <person name="Sahin N."/>
        </authorList>
    </citation>
    <scope>NUCLEOTIDE SEQUENCE [LARGE SCALE GENOMIC DNA]</scope>
    <source>
        <strain evidence="3 4">S1510</strain>
    </source>
</reference>